<accession>A0A0A1URT9</accession>
<evidence type="ECO:0000259" key="10">
    <source>
        <dbReference type="Pfam" id="PF03151"/>
    </source>
</evidence>
<dbReference type="GO" id="GO:0005789">
    <property type="term" value="C:endoplasmic reticulum membrane"/>
    <property type="evidence" value="ECO:0007669"/>
    <property type="project" value="UniProtKB-SubCell"/>
</dbReference>
<evidence type="ECO:0000256" key="2">
    <source>
        <dbReference type="ARBA" id="ARBA00004477"/>
    </source>
</evidence>
<name>A0A0A1URT9_9HYPO</name>
<evidence type="ECO:0000256" key="1">
    <source>
        <dbReference type="ARBA" id="ARBA00003420"/>
    </source>
</evidence>
<feature type="domain" description="Sugar phosphate transporter" evidence="10">
    <location>
        <begin position="91"/>
        <end position="381"/>
    </location>
</feature>
<comment type="function">
    <text evidence="1">Involved in the import of GDP-mannose from the cytoplasm into the Golgi lumen.</text>
</comment>
<feature type="transmembrane region" description="Helical" evidence="9">
    <location>
        <begin position="364"/>
        <end position="382"/>
    </location>
</feature>
<evidence type="ECO:0000256" key="8">
    <source>
        <dbReference type="SAM" id="MobiDB-lite"/>
    </source>
</evidence>
<keyword evidence="5 9" id="KW-0812">Transmembrane</keyword>
<comment type="similarity">
    <text evidence="3">Belongs to the TPT transporter family. SLC35D subfamily.</text>
</comment>
<evidence type="ECO:0000256" key="4">
    <source>
        <dbReference type="ARBA" id="ARBA00011182"/>
    </source>
</evidence>
<feature type="compositionally biased region" description="Low complexity" evidence="8">
    <location>
        <begin position="40"/>
        <end position="63"/>
    </location>
</feature>
<feature type="transmembrane region" description="Helical" evidence="9">
    <location>
        <begin position="338"/>
        <end position="358"/>
    </location>
</feature>
<comment type="subunit">
    <text evidence="4">Homooligomer.</text>
</comment>
<feature type="transmembrane region" description="Helical" evidence="9">
    <location>
        <begin position="313"/>
        <end position="331"/>
    </location>
</feature>
<gene>
    <name evidence="11" type="ORF">X797_008547</name>
</gene>
<comment type="subcellular location">
    <subcellularLocation>
        <location evidence="2">Endoplasmic reticulum membrane</location>
        <topology evidence="2">Multi-pass membrane protein</topology>
    </subcellularLocation>
</comment>
<evidence type="ECO:0000313" key="11">
    <source>
        <dbReference type="EMBL" id="EXU98370.1"/>
    </source>
</evidence>
<feature type="region of interest" description="Disordered" evidence="8">
    <location>
        <begin position="39"/>
        <end position="81"/>
    </location>
</feature>
<organism evidence="11 12">
    <name type="scientific">Metarhizium robertsii</name>
    <dbReference type="NCBI Taxonomy" id="568076"/>
    <lineage>
        <taxon>Eukaryota</taxon>
        <taxon>Fungi</taxon>
        <taxon>Dikarya</taxon>
        <taxon>Ascomycota</taxon>
        <taxon>Pezizomycotina</taxon>
        <taxon>Sordariomycetes</taxon>
        <taxon>Hypocreomycetidae</taxon>
        <taxon>Hypocreales</taxon>
        <taxon>Clavicipitaceae</taxon>
        <taxon>Metarhizium</taxon>
    </lineage>
</organism>
<evidence type="ECO:0000313" key="12">
    <source>
        <dbReference type="Proteomes" id="UP000030151"/>
    </source>
</evidence>
<dbReference type="OrthoDB" id="6418713at2759"/>
<feature type="transmembrane region" description="Helical" evidence="9">
    <location>
        <begin position="160"/>
        <end position="183"/>
    </location>
</feature>
<sequence length="457" mass="50055">MCASRAHTPNLNNSQRLERPRMAGQVAIARCRSMSPRHLAMSSSSYSSSTSSPTPSMSAVSPPKSSFEMDDDVPPRLAADKTEPPLKKTLHTAVYISLWIFISNLTILFNKWLIDTQGFRFPILLTCWHLVFATIATQVLARTTTLLDSRKKLPLTPRLYARTILPIGIFYSGSLVCSNVVYLYLSVPFIQMLKAAAPVAVLFTSWAWRVAEPNLASFLNVLWIVAGVALASVGEIHFSLIGFMYQMGGIVFEAIRIIMIQVLLSGDGMKMDPLVGLYYFAPVCAVMNFLVAMPSELPTFTWAAVSKVGVGMLFLNASIAFLLNVTSVFLIGRTSGLVMTLTGIFKNILLILVSIVIWNTKISFMQTVGYAIALAGLTYYSLGYEQLSKLFQSSAAWASGVWGATSAASRSSGSSASRRCVLISFFIFGGLFVFVAALQHYDPSTKSLKLPDWFGTE</sequence>
<dbReference type="HOGENOM" id="CLU_022332_0_2_1"/>
<evidence type="ECO:0000256" key="6">
    <source>
        <dbReference type="ARBA" id="ARBA00022989"/>
    </source>
</evidence>
<feature type="transmembrane region" description="Helical" evidence="9">
    <location>
        <begin position="215"/>
        <end position="234"/>
    </location>
</feature>
<feature type="transmembrane region" description="Helical" evidence="9">
    <location>
        <begin position="93"/>
        <end position="113"/>
    </location>
</feature>
<proteinExistence type="inferred from homology"/>
<reference evidence="11 12" key="1">
    <citation type="submission" date="2014-02" db="EMBL/GenBank/DDBJ databases">
        <title>The genome sequence of the entomopathogenic fungus Metarhizium robertsii ARSEF 2575.</title>
        <authorList>
            <person name="Giuliano Garisto Donzelli B."/>
            <person name="Roe B.A."/>
            <person name="Macmil S.L."/>
            <person name="Krasnoff S.B."/>
            <person name="Gibson D.M."/>
        </authorList>
    </citation>
    <scope>NUCLEOTIDE SEQUENCE [LARGE SCALE GENOMIC DNA]</scope>
    <source>
        <strain evidence="11 12">ARSEF 2575</strain>
    </source>
</reference>
<dbReference type="PANTHER" id="PTHR11132">
    <property type="entry name" value="SOLUTE CARRIER FAMILY 35"/>
    <property type="match status" value="1"/>
</dbReference>
<feature type="transmembrane region" description="Helical" evidence="9">
    <location>
        <begin position="119"/>
        <end position="140"/>
    </location>
</feature>
<comment type="caution">
    <text evidence="11">The sequence shown here is derived from an EMBL/GenBank/DDBJ whole genome shotgun (WGS) entry which is preliminary data.</text>
</comment>
<evidence type="ECO:0000256" key="3">
    <source>
        <dbReference type="ARBA" id="ARBA00010425"/>
    </source>
</evidence>
<feature type="transmembrane region" description="Helical" evidence="9">
    <location>
        <begin position="420"/>
        <end position="441"/>
    </location>
</feature>
<feature type="transmembrane region" description="Helical" evidence="9">
    <location>
        <begin position="276"/>
        <end position="293"/>
    </location>
</feature>
<dbReference type="Pfam" id="PF03151">
    <property type="entry name" value="TPT"/>
    <property type="match status" value="1"/>
</dbReference>
<keyword evidence="7 9" id="KW-0472">Membrane</keyword>
<dbReference type="InterPro" id="IPR050186">
    <property type="entry name" value="TPT_transporter"/>
</dbReference>
<dbReference type="Proteomes" id="UP000030151">
    <property type="component" value="Unassembled WGS sequence"/>
</dbReference>
<keyword evidence="6 9" id="KW-1133">Transmembrane helix</keyword>
<dbReference type="EMBL" id="JELW01000027">
    <property type="protein sequence ID" value="EXU98370.1"/>
    <property type="molecule type" value="Genomic_DNA"/>
</dbReference>
<dbReference type="InterPro" id="IPR004853">
    <property type="entry name" value="Sugar_P_trans_dom"/>
</dbReference>
<feature type="transmembrane region" description="Helical" evidence="9">
    <location>
        <begin position="240"/>
        <end position="264"/>
    </location>
</feature>
<dbReference type="eggNOG" id="KOG1441">
    <property type="taxonomic scope" value="Eukaryota"/>
</dbReference>
<evidence type="ECO:0000256" key="7">
    <source>
        <dbReference type="ARBA" id="ARBA00023136"/>
    </source>
</evidence>
<evidence type="ECO:0000256" key="5">
    <source>
        <dbReference type="ARBA" id="ARBA00022692"/>
    </source>
</evidence>
<feature type="region of interest" description="Disordered" evidence="8">
    <location>
        <begin position="1"/>
        <end position="21"/>
    </location>
</feature>
<protein>
    <submittedName>
        <fullName evidence="11">Triose-phosphate transporter family protein</fullName>
    </submittedName>
</protein>
<evidence type="ECO:0000256" key="9">
    <source>
        <dbReference type="SAM" id="Phobius"/>
    </source>
</evidence>
<dbReference type="AlphaFoldDB" id="A0A0A1URT9"/>